<feature type="compositionally biased region" description="Polar residues" evidence="1">
    <location>
        <begin position="14"/>
        <end position="29"/>
    </location>
</feature>
<sequence length="407" mass="42913">MIKKSELRNRTDYHGSSSADDNNSLSPDQNGLPVHFLVNQNQSQSCGTKNDAPSSVAFDSDNLVSINETPEPGESVDGLVDAVDDIVSAAASLLQRSPCLPEDSSVMPSPPAPLSLQSLVSLNSHSRSSPLMLESSCTSLLESGAVVRPITLPQSDLSPVSALEPVDDEIGLGLSETETVSAGLAEVEVCCVSESARRLFDAGLEMLCSQLPPRSAKPSLVWPSIAPILDVGEGQKVASLSATPSLPCSLPSPSSPLPISLSCLSPSTSPSLSLSLSQSHSHSTYSTSPTFLTGLSGSILPSVGLNNINPFSHSFLTHYSPRSRSRSQSRSRSRSGSRSRSRSRSQSRSRSRSLSRSRSPPDAFASRLTDPAFADSTELTGFRGLIHETPAVTGIMMAADLDVFLAH</sequence>
<dbReference type="AlphaFoldDB" id="A0A3S5FCY9"/>
<protein>
    <submittedName>
        <fullName evidence="2">Uncharacterized protein</fullName>
    </submittedName>
</protein>
<feature type="region of interest" description="Disordered" evidence="1">
    <location>
        <begin position="319"/>
        <end position="370"/>
    </location>
</feature>
<dbReference type="Proteomes" id="UP000784294">
    <property type="component" value="Unassembled WGS sequence"/>
</dbReference>
<accession>A0A3S5FCY9</accession>
<dbReference type="EMBL" id="CAAALY010025078">
    <property type="protein sequence ID" value="VEL15575.1"/>
    <property type="molecule type" value="Genomic_DNA"/>
</dbReference>
<reference evidence="2" key="1">
    <citation type="submission" date="2018-11" db="EMBL/GenBank/DDBJ databases">
        <authorList>
            <consortium name="Pathogen Informatics"/>
        </authorList>
    </citation>
    <scope>NUCLEOTIDE SEQUENCE</scope>
</reference>
<comment type="caution">
    <text evidence="2">The sequence shown here is derived from an EMBL/GenBank/DDBJ whole genome shotgun (WGS) entry which is preliminary data.</text>
</comment>
<evidence type="ECO:0000313" key="2">
    <source>
        <dbReference type="EMBL" id="VEL15575.1"/>
    </source>
</evidence>
<name>A0A3S5FCY9_9PLAT</name>
<proteinExistence type="predicted"/>
<evidence type="ECO:0000313" key="3">
    <source>
        <dbReference type="Proteomes" id="UP000784294"/>
    </source>
</evidence>
<gene>
    <name evidence="2" type="ORF">PXEA_LOCUS9015</name>
</gene>
<feature type="region of interest" description="Disordered" evidence="1">
    <location>
        <begin position="1"/>
        <end position="35"/>
    </location>
</feature>
<organism evidence="2 3">
    <name type="scientific">Protopolystoma xenopodis</name>
    <dbReference type="NCBI Taxonomy" id="117903"/>
    <lineage>
        <taxon>Eukaryota</taxon>
        <taxon>Metazoa</taxon>
        <taxon>Spiralia</taxon>
        <taxon>Lophotrochozoa</taxon>
        <taxon>Platyhelminthes</taxon>
        <taxon>Monogenea</taxon>
        <taxon>Polyopisthocotylea</taxon>
        <taxon>Polystomatidea</taxon>
        <taxon>Polystomatidae</taxon>
        <taxon>Protopolystoma</taxon>
    </lineage>
</organism>
<keyword evidence="3" id="KW-1185">Reference proteome</keyword>
<feature type="compositionally biased region" description="Basic residues" evidence="1">
    <location>
        <begin position="321"/>
        <end position="355"/>
    </location>
</feature>
<feature type="compositionally biased region" description="Basic and acidic residues" evidence="1">
    <location>
        <begin position="1"/>
        <end position="13"/>
    </location>
</feature>
<evidence type="ECO:0000256" key="1">
    <source>
        <dbReference type="SAM" id="MobiDB-lite"/>
    </source>
</evidence>